<comment type="caution">
    <text evidence="5">The sequence shown here is derived from an EMBL/GenBank/DDBJ whole genome shotgun (WGS) entry which is preliminary data.</text>
</comment>
<protein>
    <recommendedName>
        <fullName evidence="2">protein-tyrosine-phosphatase</fullName>
        <ecNumber evidence="2">3.1.3.48</ecNumber>
    </recommendedName>
</protein>
<sequence>MLSIFNRKPVHHDLRWVQADMHSHLLPGIDDGCAAVEESVQLIERLALLGLWYFHFTPHVFQEMYPNTRETIAASYQKLKGKGVDSLLGGYAAEYMVDASFERTFAQNKNTLLVLPGGYVLVEMSYMQENRQIERMLFDLQIEGYIPVLAHPERYVYYHNDPKKIQRFQDVGCLLQLNLLSVLGYYGAREKKVATYLLEKGMVNLVGTDVHHERHVKALEAGMQREDLRKLFKHCTIQNEELFANTTGE</sequence>
<evidence type="ECO:0000256" key="3">
    <source>
        <dbReference type="ARBA" id="ARBA00022801"/>
    </source>
</evidence>
<proteinExistence type="inferred from homology"/>
<dbReference type="Proteomes" id="UP000325105">
    <property type="component" value="Unassembled WGS sequence"/>
</dbReference>
<keyword evidence="3" id="KW-0378">Hydrolase</keyword>
<evidence type="ECO:0000313" key="6">
    <source>
        <dbReference type="Proteomes" id="UP000325105"/>
    </source>
</evidence>
<dbReference type="RefSeq" id="WP_148909773.1">
    <property type="nucleotide sequence ID" value="NZ_VNHX01000022.1"/>
</dbReference>
<dbReference type="OrthoDB" id="9788539at2"/>
<dbReference type="SUPFAM" id="SSF89550">
    <property type="entry name" value="PHP domain-like"/>
    <property type="match status" value="1"/>
</dbReference>
<dbReference type="EC" id="3.1.3.48" evidence="2"/>
<gene>
    <name evidence="5" type="ORF">BC792_12256</name>
</gene>
<evidence type="ECO:0000256" key="2">
    <source>
        <dbReference type="ARBA" id="ARBA00013064"/>
    </source>
</evidence>
<organism evidence="5 6">
    <name type="scientific">Sphingobacterium allocomposti</name>
    <dbReference type="NCBI Taxonomy" id="415956"/>
    <lineage>
        <taxon>Bacteria</taxon>
        <taxon>Pseudomonadati</taxon>
        <taxon>Bacteroidota</taxon>
        <taxon>Sphingobacteriia</taxon>
        <taxon>Sphingobacteriales</taxon>
        <taxon>Sphingobacteriaceae</taxon>
        <taxon>Sphingobacterium</taxon>
    </lineage>
</organism>
<dbReference type="PANTHER" id="PTHR39181:SF1">
    <property type="entry name" value="TYROSINE-PROTEIN PHOSPHATASE YWQE"/>
    <property type="match status" value="1"/>
</dbReference>
<name>A0A5S5D952_9SPHI</name>
<dbReference type="Pfam" id="PF19567">
    <property type="entry name" value="CpsB_CapC"/>
    <property type="match status" value="1"/>
</dbReference>
<dbReference type="InterPro" id="IPR016195">
    <property type="entry name" value="Pol/histidinol_Pase-like"/>
</dbReference>
<dbReference type="GO" id="GO:0004725">
    <property type="term" value="F:protein tyrosine phosphatase activity"/>
    <property type="evidence" value="ECO:0007669"/>
    <property type="project" value="UniProtKB-EC"/>
</dbReference>
<dbReference type="PANTHER" id="PTHR39181">
    <property type="entry name" value="TYROSINE-PROTEIN PHOSPHATASE YWQE"/>
    <property type="match status" value="1"/>
</dbReference>
<evidence type="ECO:0000313" key="5">
    <source>
        <dbReference type="EMBL" id="TYP91089.1"/>
    </source>
</evidence>
<comment type="catalytic activity">
    <reaction evidence="4">
        <text>O-phospho-L-tyrosyl-[protein] + H2O = L-tyrosyl-[protein] + phosphate</text>
        <dbReference type="Rhea" id="RHEA:10684"/>
        <dbReference type="Rhea" id="RHEA-COMP:10136"/>
        <dbReference type="Rhea" id="RHEA-COMP:20101"/>
        <dbReference type="ChEBI" id="CHEBI:15377"/>
        <dbReference type="ChEBI" id="CHEBI:43474"/>
        <dbReference type="ChEBI" id="CHEBI:46858"/>
        <dbReference type="ChEBI" id="CHEBI:61978"/>
        <dbReference type="EC" id="3.1.3.48"/>
    </reaction>
</comment>
<dbReference type="AlphaFoldDB" id="A0A5S5D952"/>
<evidence type="ECO:0000256" key="1">
    <source>
        <dbReference type="ARBA" id="ARBA00005750"/>
    </source>
</evidence>
<dbReference type="Gene3D" id="3.20.20.140">
    <property type="entry name" value="Metal-dependent hydrolases"/>
    <property type="match status" value="1"/>
</dbReference>
<comment type="similarity">
    <text evidence="1">Belongs to the metallo-dependent hydrolases superfamily. CpsB/CapC family.</text>
</comment>
<keyword evidence="6" id="KW-1185">Reference proteome</keyword>
<reference evidence="5 6" key="1">
    <citation type="submission" date="2019-07" db="EMBL/GenBank/DDBJ databases">
        <title>Genomic Encyclopedia of Archaeal and Bacterial Type Strains, Phase II (KMG-II): from individual species to whole genera.</title>
        <authorList>
            <person name="Goeker M."/>
        </authorList>
    </citation>
    <scope>NUCLEOTIDE SEQUENCE [LARGE SCALE GENOMIC DNA]</scope>
    <source>
        <strain evidence="5 6">DSM 18850</strain>
    </source>
</reference>
<dbReference type="InterPro" id="IPR016667">
    <property type="entry name" value="Caps_polysacc_synth_CpsB/CapC"/>
</dbReference>
<dbReference type="EMBL" id="VNHX01000022">
    <property type="protein sequence ID" value="TYP91089.1"/>
    <property type="molecule type" value="Genomic_DNA"/>
</dbReference>
<dbReference type="GO" id="GO:0030145">
    <property type="term" value="F:manganese ion binding"/>
    <property type="evidence" value="ECO:0007669"/>
    <property type="project" value="InterPro"/>
</dbReference>
<accession>A0A5S5D952</accession>
<evidence type="ECO:0000256" key="4">
    <source>
        <dbReference type="ARBA" id="ARBA00051722"/>
    </source>
</evidence>